<dbReference type="Gene3D" id="2.40.160.20">
    <property type="match status" value="1"/>
</dbReference>
<dbReference type="PROSITE" id="PS51123">
    <property type="entry name" value="OMPA_2"/>
    <property type="match status" value="1"/>
</dbReference>
<protein>
    <recommendedName>
        <fullName evidence="10">OmpA-like domain-containing protein</fullName>
    </recommendedName>
</protein>
<dbReference type="GO" id="GO:0046930">
    <property type="term" value="C:pore complex"/>
    <property type="evidence" value="ECO:0007669"/>
    <property type="project" value="UniProtKB-KW"/>
</dbReference>
<dbReference type="SUPFAM" id="SSF56925">
    <property type="entry name" value="OMPA-like"/>
    <property type="match status" value="1"/>
</dbReference>
<evidence type="ECO:0000256" key="9">
    <source>
        <dbReference type="ARBA" id="ARBA00023237"/>
    </source>
</evidence>
<dbReference type="Pfam" id="PF13505">
    <property type="entry name" value="OMP_b-brl"/>
    <property type="match status" value="1"/>
</dbReference>
<evidence type="ECO:0000256" key="8">
    <source>
        <dbReference type="ARBA" id="ARBA00023136"/>
    </source>
</evidence>
<dbReference type="GO" id="GO:0006811">
    <property type="term" value="P:monoatomic ion transport"/>
    <property type="evidence" value="ECO:0007669"/>
    <property type="project" value="UniProtKB-KW"/>
</dbReference>
<dbReference type="SUPFAM" id="SSF103088">
    <property type="entry name" value="OmpA-like"/>
    <property type="match status" value="1"/>
</dbReference>
<keyword evidence="6" id="KW-0406">Ion transport</keyword>
<comment type="subcellular location">
    <subcellularLocation>
        <location evidence="1">Cell outer membrane</location>
        <topology evidence="1">Multi-pass membrane protein</topology>
    </subcellularLocation>
</comment>
<evidence type="ECO:0000256" key="7">
    <source>
        <dbReference type="ARBA" id="ARBA00023114"/>
    </source>
</evidence>
<evidence type="ECO:0000256" key="4">
    <source>
        <dbReference type="ARBA" id="ARBA00022692"/>
    </source>
</evidence>
<dbReference type="PANTHER" id="PTHR30329:SF21">
    <property type="entry name" value="LIPOPROTEIN YIAD-RELATED"/>
    <property type="match status" value="1"/>
</dbReference>
<dbReference type="AlphaFoldDB" id="A0A644T6E6"/>
<dbReference type="PRINTS" id="PR01021">
    <property type="entry name" value="OMPADOMAIN"/>
</dbReference>
<dbReference type="PANTHER" id="PTHR30329">
    <property type="entry name" value="STATOR ELEMENT OF FLAGELLAR MOTOR COMPLEX"/>
    <property type="match status" value="1"/>
</dbReference>
<evidence type="ECO:0000259" key="10">
    <source>
        <dbReference type="PROSITE" id="PS51123"/>
    </source>
</evidence>
<dbReference type="InterPro" id="IPR027385">
    <property type="entry name" value="Beta-barrel_OMP"/>
</dbReference>
<feature type="domain" description="OmpA-like" evidence="10">
    <location>
        <begin position="299"/>
        <end position="418"/>
    </location>
</feature>
<keyword evidence="8" id="KW-0472">Membrane</keyword>
<evidence type="ECO:0000256" key="3">
    <source>
        <dbReference type="ARBA" id="ARBA00022452"/>
    </source>
</evidence>
<proteinExistence type="predicted"/>
<dbReference type="CDD" id="cd07185">
    <property type="entry name" value="OmpA_C-like"/>
    <property type="match status" value="1"/>
</dbReference>
<keyword evidence="5" id="KW-0732">Signal</keyword>
<evidence type="ECO:0000256" key="1">
    <source>
        <dbReference type="ARBA" id="ARBA00004571"/>
    </source>
</evidence>
<dbReference type="InterPro" id="IPR036737">
    <property type="entry name" value="OmpA-like_sf"/>
</dbReference>
<dbReference type="EMBL" id="VSSQ01000017">
    <property type="protein sequence ID" value="MPL62349.1"/>
    <property type="molecule type" value="Genomic_DNA"/>
</dbReference>
<evidence type="ECO:0000256" key="5">
    <source>
        <dbReference type="ARBA" id="ARBA00022729"/>
    </source>
</evidence>
<sequence>MKKNVFLIAIFALFILSSSIYAQNKNFDGLRATVKVGLLQSNLDKYYGLADGNCSQSCENVQLIMGNRYNWALGNEKRNGAIVGAALGYNWVSSSNFLIGIEGGAYKTFMEYELYGENLQNLSGVQGPVVKNLNLDYLADASLILGGIVGERFLVYGKGGITGGYFSYLDRTNIHNDRVYSESSWVPGYTVGGGIKYAINNRYALGLEYGYTKFNDLVQSTNNTYGAWTGIVTTKQHVNLHAVMATFTIGFGKKAAKIKQPQVVQIYEYCSPEEPKEEEKPNLNRGLTPYSHGFQAPEVGKTIVLDKIYYDFDQDYIRPDAKPELDKVVVYMQAYPNMTIELSSHTDSRGTHLYNEDLSQRRAESAVRYIVERGISPNRIYAKGYGENRLVNHCKDGVFCSEDDHQKNRRTEITILKK</sequence>
<keyword evidence="7" id="KW-0626">Porin</keyword>
<dbReference type="GO" id="GO:0015288">
    <property type="term" value="F:porin activity"/>
    <property type="evidence" value="ECO:0007669"/>
    <property type="project" value="UniProtKB-KW"/>
</dbReference>
<accession>A0A644T6E6</accession>
<keyword evidence="4" id="KW-0812">Transmembrane</keyword>
<dbReference type="InterPro" id="IPR011250">
    <property type="entry name" value="OMP/PagP_B-barrel"/>
</dbReference>
<keyword evidence="9" id="KW-0998">Cell outer membrane</keyword>
<dbReference type="InterPro" id="IPR006665">
    <property type="entry name" value="OmpA-like"/>
</dbReference>
<organism evidence="11">
    <name type="scientific">bioreactor metagenome</name>
    <dbReference type="NCBI Taxonomy" id="1076179"/>
    <lineage>
        <taxon>unclassified sequences</taxon>
        <taxon>metagenomes</taxon>
        <taxon>ecological metagenomes</taxon>
    </lineage>
</organism>
<dbReference type="InterPro" id="IPR050330">
    <property type="entry name" value="Bact_OuterMem_StrucFunc"/>
</dbReference>
<evidence type="ECO:0000256" key="2">
    <source>
        <dbReference type="ARBA" id="ARBA00022448"/>
    </source>
</evidence>
<dbReference type="Gene3D" id="3.30.1330.60">
    <property type="entry name" value="OmpA-like domain"/>
    <property type="match status" value="1"/>
</dbReference>
<gene>
    <name evidence="11" type="ORF">SDC9_07967</name>
</gene>
<reference evidence="11" key="1">
    <citation type="submission" date="2019-08" db="EMBL/GenBank/DDBJ databases">
        <authorList>
            <person name="Kucharzyk K."/>
            <person name="Murdoch R.W."/>
            <person name="Higgins S."/>
            <person name="Loffler F."/>
        </authorList>
    </citation>
    <scope>NUCLEOTIDE SEQUENCE</scope>
</reference>
<evidence type="ECO:0000256" key="6">
    <source>
        <dbReference type="ARBA" id="ARBA00023065"/>
    </source>
</evidence>
<keyword evidence="2" id="KW-0813">Transport</keyword>
<dbReference type="GO" id="GO:0009279">
    <property type="term" value="C:cell outer membrane"/>
    <property type="evidence" value="ECO:0007669"/>
    <property type="project" value="UniProtKB-SubCell"/>
</dbReference>
<keyword evidence="3" id="KW-1134">Transmembrane beta strand</keyword>
<name>A0A644T6E6_9ZZZZ</name>
<dbReference type="InterPro" id="IPR006664">
    <property type="entry name" value="OMP_bac"/>
</dbReference>
<evidence type="ECO:0000313" key="11">
    <source>
        <dbReference type="EMBL" id="MPL62349.1"/>
    </source>
</evidence>
<comment type="caution">
    <text evidence="11">The sequence shown here is derived from an EMBL/GenBank/DDBJ whole genome shotgun (WGS) entry which is preliminary data.</text>
</comment>
<dbReference type="Pfam" id="PF00691">
    <property type="entry name" value="OmpA"/>
    <property type="match status" value="1"/>
</dbReference>